<dbReference type="Proteomes" id="UP001331761">
    <property type="component" value="Unassembled WGS sequence"/>
</dbReference>
<protein>
    <recommendedName>
        <fullName evidence="3">Phospholipase A(2)</fullName>
    </recommendedName>
</protein>
<organism evidence="1 2">
    <name type="scientific">Trichostrongylus colubriformis</name>
    <name type="common">Black scour worm</name>
    <dbReference type="NCBI Taxonomy" id="6319"/>
    <lineage>
        <taxon>Eukaryota</taxon>
        <taxon>Metazoa</taxon>
        <taxon>Ecdysozoa</taxon>
        <taxon>Nematoda</taxon>
        <taxon>Chromadorea</taxon>
        <taxon>Rhabditida</taxon>
        <taxon>Rhabditina</taxon>
        <taxon>Rhabditomorpha</taxon>
        <taxon>Strongyloidea</taxon>
        <taxon>Trichostrongylidae</taxon>
        <taxon>Trichostrongylus</taxon>
    </lineage>
</organism>
<dbReference type="AlphaFoldDB" id="A0AAN8EXB3"/>
<evidence type="ECO:0000313" key="1">
    <source>
        <dbReference type="EMBL" id="KAK5969906.1"/>
    </source>
</evidence>
<keyword evidence="2" id="KW-1185">Reference proteome</keyword>
<sequence>MVTLYMARTSAWQCGIGPISSAISYAIAFPSDSVEVDKCCSEHDTLIDNLHMSREEADRLFCQCLATKDRWYIRNVVKPLFCTTVTLYTKWFASSPAKASNNTFIPRGTR</sequence>
<comment type="caution">
    <text evidence="1">The sequence shown here is derived from an EMBL/GenBank/DDBJ whole genome shotgun (WGS) entry which is preliminary data.</text>
</comment>
<dbReference type="PANTHER" id="PTHR34228:SF5">
    <property type="entry name" value="PHOSPHOLIPASE A(2)-RELATED"/>
    <property type="match status" value="1"/>
</dbReference>
<evidence type="ECO:0000313" key="2">
    <source>
        <dbReference type="Proteomes" id="UP001331761"/>
    </source>
</evidence>
<evidence type="ECO:0008006" key="3">
    <source>
        <dbReference type="Google" id="ProtNLM"/>
    </source>
</evidence>
<dbReference type="PANTHER" id="PTHR34228">
    <property type="entry name" value="PROTEIN CBG09474-RELATED"/>
    <property type="match status" value="1"/>
</dbReference>
<name>A0AAN8EXB3_TRICO</name>
<gene>
    <name evidence="1" type="ORF">GCK32_019564</name>
</gene>
<proteinExistence type="predicted"/>
<dbReference type="EMBL" id="WIXE01019594">
    <property type="protein sequence ID" value="KAK5969906.1"/>
    <property type="molecule type" value="Genomic_DNA"/>
</dbReference>
<reference evidence="1 2" key="1">
    <citation type="submission" date="2019-10" db="EMBL/GenBank/DDBJ databases">
        <title>Assembly and Annotation for the nematode Trichostrongylus colubriformis.</title>
        <authorList>
            <person name="Martin J."/>
        </authorList>
    </citation>
    <scope>NUCLEOTIDE SEQUENCE [LARGE SCALE GENOMIC DNA]</scope>
    <source>
        <strain evidence="1">G859</strain>
        <tissue evidence="1">Whole worm</tissue>
    </source>
</reference>
<accession>A0AAN8EXB3</accession>
<dbReference type="InterPro" id="IPR053322">
    <property type="entry name" value="PLA2-like"/>
</dbReference>